<comment type="caution">
    <text evidence="2">The sequence shown here is derived from an EMBL/GenBank/DDBJ whole genome shotgun (WGS) entry which is preliminary data.</text>
</comment>
<dbReference type="InterPro" id="IPR052712">
    <property type="entry name" value="Acid_resist_chaperone_HdeD"/>
</dbReference>
<name>A0ABD6C7N0_9EURY</name>
<evidence type="ECO:0000256" key="1">
    <source>
        <dbReference type="SAM" id="Phobius"/>
    </source>
</evidence>
<dbReference type="RefSeq" id="WP_247377096.1">
    <property type="nucleotide sequence ID" value="NZ_JALLGV010000003.1"/>
</dbReference>
<organism evidence="2 3">
    <name type="scientific">Halorientalis brevis</name>
    <dbReference type="NCBI Taxonomy" id="1126241"/>
    <lineage>
        <taxon>Archaea</taxon>
        <taxon>Methanobacteriati</taxon>
        <taxon>Methanobacteriota</taxon>
        <taxon>Stenosarchaea group</taxon>
        <taxon>Halobacteria</taxon>
        <taxon>Halobacteriales</taxon>
        <taxon>Haloarculaceae</taxon>
        <taxon>Halorientalis</taxon>
    </lineage>
</organism>
<feature type="transmembrane region" description="Helical" evidence="1">
    <location>
        <begin position="76"/>
        <end position="94"/>
    </location>
</feature>
<feature type="transmembrane region" description="Helical" evidence="1">
    <location>
        <begin position="133"/>
        <end position="152"/>
    </location>
</feature>
<keyword evidence="1" id="KW-1133">Transmembrane helix</keyword>
<accession>A0ABD6C7N0</accession>
<keyword evidence="1" id="KW-0472">Membrane</keyword>
<dbReference type="PANTHER" id="PTHR34989">
    <property type="entry name" value="PROTEIN HDED"/>
    <property type="match status" value="1"/>
</dbReference>
<protein>
    <submittedName>
        <fullName evidence="2">HdeD family acid-resistance protein</fullName>
    </submittedName>
</protein>
<keyword evidence="1" id="KW-0812">Transmembrane</keyword>
<dbReference type="EMBL" id="JBHUDJ010000001">
    <property type="protein sequence ID" value="MFD1585798.1"/>
    <property type="molecule type" value="Genomic_DNA"/>
</dbReference>
<feature type="transmembrane region" description="Helical" evidence="1">
    <location>
        <begin position="45"/>
        <end position="64"/>
    </location>
</feature>
<keyword evidence="3" id="KW-1185">Reference proteome</keyword>
<dbReference type="Proteomes" id="UP001597119">
    <property type="component" value="Unassembled WGS sequence"/>
</dbReference>
<gene>
    <name evidence="2" type="ORF">ACFR9U_02290</name>
</gene>
<dbReference type="PANTHER" id="PTHR34989:SF1">
    <property type="entry name" value="PROTEIN HDED"/>
    <property type="match status" value="1"/>
</dbReference>
<dbReference type="InterPro" id="IPR005325">
    <property type="entry name" value="DUF308_memb"/>
</dbReference>
<dbReference type="Pfam" id="PF03729">
    <property type="entry name" value="DUF308"/>
    <property type="match status" value="1"/>
</dbReference>
<feature type="transmembrane region" description="Helical" evidence="1">
    <location>
        <begin position="158"/>
        <end position="178"/>
    </location>
</feature>
<feature type="transmembrane region" description="Helical" evidence="1">
    <location>
        <begin position="21"/>
        <end position="39"/>
    </location>
</feature>
<evidence type="ECO:0000313" key="2">
    <source>
        <dbReference type="EMBL" id="MFD1585798.1"/>
    </source>
</evidence>
<evidence type="ECO:0000313" key="3">
    <source>
        <dbReference type="Proteomes" id="UP001597119"/>
    </source>
</evidence>
<reference evidence="2 3" key="1">
    <citation type="journal article" date="2019" name="Int. J. Syst. Evol. Microbiol.">
        <title>The Global Catalogue of Microorganisms (GCM) 10K type strain sequencing project: providing services to taxonomists for standard genome sequencing and annotation.</title>
        <authorList>
            <consortium name="The Broad Institute Genomics Platform"/>
            <consortium name="The Broad Institute Genome Sequencing Center for Infectious Disease"/>
            <person name="Wu L."/>
            <person name="Ma J."/>
        </authorList>
    </citation>
    <scope>NUCLEOTIDE SEQUENCE [LARGE SCALE GENOMIC DNA]</scope>
    <source>
        <strain evidence="2 3">CGMCC 1.12125</strain>
    </source>
</reference>
<dbReference type="AlphaFoldDB" id="A0ABD6C7N0"/>
<proteinExistence type="predicted"/>
<feature type="transmembrane region" description="Helical" evidence="1">
    <location>
        <begin position="100"/>
        <end position="121"/>
    </location>
</feature>
<sequence length="194" mass="19900">MSTETPTDATLATVVADKRRTLQAAGVLLALLGVLAIAFPFVTGISLALLFGATLIVGGVFHYAHAFSAAGWSGSIAQVLLGLLYTGAGILLMANPVLTLASLTVLLVAFLAVEGLVLIGLSFTVRNEPNWEWNVFSGLLSLLLAALLWAGLPSTAAWGLGLILGVNLLTTGVGLVFLGRGSEELTGETAETPA</sequence>